<dbReference type="GO" id="GO:0005975">
    <property type="term" value="P:carbohydrate metabolic process"/>
    <property type="evidence" value="ECO:0007669"/>
    <property type="project" value="InterPro"/>
</dbReference>
<feature type="compositionally biased region" description="Acidic residues" evidence="1">
    <location>
        <begin position="265"/>
        <end position="286"/>
    </location>
</feature>
<dbReference type="EMBL" id="LAXJ01000012">
    <property type="protein sequence ID" value="KRS12197.1"/>
    <property type="molecule type" value="Genomic_DNA"/>
</dbReference>
<organism evidence="2 3">
    <name type="scientific">Roseovarius atlanticus</name>
    <dbReference type="NCBI Taxonomy" id="1641875"/>
    <lineage>
        <taxon>Bacteria</taxon>
        <taxon>Pseudomonadati</taxon>
        <taxon>Pseudomonadota</taxon>
        <taxon>Alphaproteobacteria</taxon>
        <taxon>Rhodobacterales</taxon>
        <taxon>Roseobacteraceae</taxon>
        <taxon>Roseovarius</taxon>
    </lineage>
</organism>
<dbReference type="Pfam" id="PF04748">
    <property type="entry name" value="Polysacc_deac_2"/>
    <property type="match status" value="1"/>
</dbReference>
<dbReference type="InterPro" id="IPR006837">
    <property type="entry name" value="Divergent_DAC"/>
</dbReference>
<keyword evidence="3" id="KW-1185">Reference proteome</keyword>
<gene>
    <name evidence="2" type="ORF">XM53_12630</name>
</gene>
<dbReference type="InterPro" id="IPR011330">
    <property type="entry name" value="Glyco_hydro/deAcase_b/a-brl"/>
</dbReference>
<reference evidence="2 3" key="1">
    <citation type="submission" date="2015-04" db="EMBL/GenBank/DDBJ databases">
        <title>The draft genome sequence of Roseovarius sp.R12b.</title>
        <authorList>
            <person name="Li G."/>
            <person name="Lai Q."/>
            <person name="Shao Z."/>
            <person name="Yan P."/>
        </authorList>
    </citation>
    <scope>NUCLEOTIDE SEQUENCE [LARGE SCALE GENOMIC DNA]</scope>
    <source>
        <strain evidence="2 3">R12B</strain>
    </source>
</reference>
<dbReference type="SUPFAM" id="SSF88713">
    <property type="entry name" value="Glycoside hydrolase/deacetylase"/>
    <property type="match status" value="1"/>
</dbReference>
<dbReference type="Gene3D" id="3.20.20.370">
    <property type="entry name" value="Glycoside hydrolase/deacetylase"/>
    <property type="match status" value="1"/>
</dbReference>
<proteinExistence type="predicted"/>
<feature type="compositionally biased region" description="Low complexity" evidence="1">
    <location>
        <begin position="100"/>
        <end position="129"/>
    </location>
</feature>
<evidence type="ECO:0000256" key="1">
    <source>
        <dbReference type="SAM" id="MobiDB-lite"/>
    </source>
</evidence>
<evidence type="ECO:0000313" key="2">
    <source>
        <dbReference type="EMBL" id="KRS12197.1"/>
    </source>
</evidence>
<protein>
    <recommendedName>
        <fullName evidence="4">Divergent polysaccharide deacetylase</fullName>
    </recommendedName>
</protein>
<evidence type="ECO:0008006" key="4">
    <source>
        <dbReference type="Google" id="ProtNLM"/>
    </source>
</evidence>
<evidence type="ECO:0000313" key="3">
    <source>
        <dbReference type="Proteomes" id="UP000051295"/>
    </source>
</evidence>
<accession>A0A0T5NTE3</accession>
<dbReference type="CDD" id="cd10936">
    <property type="entry name" value="CE4_DAC2"/>
    <property type="match status" value="1"/>
</dbReference>
<dbReference type="AlphaFoldDB" id="A0A0T5NTE3"/>
<dbReference type="PATRIC" id="fig|1641875.4.peg.320"/>
<feature type="compositionally biased region" description="Polar residues" evidence="1">
    <location>
        <begin position="81"/>
        <end position="90"/>
    </location>
</feature>
<comment type="caution">
    <text evidence="2">The sequence shown here is derived from an EMBL/GenBank/DDBJ whole genome shotgun (WGS) entry which is preliminary data.</text>
</comment>
<name>A0A0T5NTE3_9RHOB</name>
<feature type="compositionally biased region" description="Acidic residues" evidence="1">
    <location>
        <begin position="223"/>
        <end position="238"/>
    </location>
</feature>
<feature type="compositionally biased region" description="Acidic residues" evidence="1">
    <location>
        <begin position="171"/>
        <end position="201"/>
    </location>
</feature>
<dbReference type="Proteomes" id="UP000051295">
    <property type="component" value="Unassembled WGS sequence"/>
</dbReference>
<sequence>MVSGTALSGVLLAGASVLSGMPGDTPPQATPVEVPPGSEFDQSRDDDAASLPQLQDTPTPDAVPQVTAPEPDDLSSMDGADTTSSGQPETGQPEAALSAPETPEGETGVTVGTEEPVLPNPQAQAPEAPAGEDDLSISTEPAQPVVPEAEEDSAAFPAPQAGTEGTATPEADSDADPEANGETQAEAETDAATPEAEDEPVVDAPQAPAAPSAEAGEAAAEAAPEEAAPEETETEETETGTTGTIGDIAEGVTTNRLPTALDPAPDPEAEPEPAEAAAEDAVEEAEALPPVRRYAAEFENPENKPLMSIILIDDGTSPIGPAALADFPYPLSFAVDASRPDAAQTAATYRAAGMEVLAMVNLPQNAAASDAETSMSVLLDAVPEAVAVFEGTGTGLQSSREAAEQLAPILKDSGHGLVMFPNGLNTAQKLIAREGVPSATVFRDFDSNGQNASAVRRFLDQAAFRAGQEEGGVIMVGRLRPDTISALLLWGLQDRAASVALAPVSAVLTAE</sequence>
<feature type="compositionally biased region" description="Low complexity" evidence="1">
    <location>
        <begin position="204"/>
        <end position="222"/>
    </location>
</feature>
<feature type="region of interest" description="Disordered" evidence="1">
    <location>
        <begin position="16"/>
        <end position="286"/>
    </location>
</feature>
<dbReference type="STRING" id="1641875.XM53_12630"/>
<dbReference type="OrthoDB" id="7658418at2"/>